<organism evidence="4 5">
    <name type="scientific">Desulfoferula mesophila</name>
    <dbReference type="NCBI Taxonomy" id="3058419"/>
    <lineage>
        <taxon>Bacteria</taxon>
        <taxon>Pseudomonadati</taxon>
        <taxon>Thermodesulfobacteriota</taxon>
        <taxon>Desulfarculia</taxon>
        <taxon>Desulfarculales</taxon>
        <taxon>Desulfarculaceae</taxon>
        <taxon>Desulfoferula</taxon>
    </lineage>
</organism>
<evidence type="ECO:0000259" key="3">
    <source>
        <dbReference type="Pfam" id="PF01738"/>
    </source>
</evidence>
<feature type="domain" description="Dienelactone hydrolase" evidence="3">
    <location>
        <begin position="41"/>
        <end position="256"/>
    </location>
</feature>
<dbReference type="InterPro" id="IPR050261">
    <property type="entry name" value="FrsA_esterase"/>
</dbReference>
<dbReference type="RefSeq" id="WP_338602345.1">
    <property type="nucleotide sequence ID" value="NZ_AP028679.1"/>
</dbReference>
<keyword evidence="5" id="KW-1185">Reference proteome</keyword>
<feature type="signal peptide" evidence="2">
    <location>
        <begin position="1"/>
        <end position="23"/>
    </location>
</feature>
<sequence length="264" mass="28665">MRYIKIVCISIIALGWLASSAAADMVSFPGLAKAGKSIELRAELLKPPGKGPFPAVVLLSGCAGIQPFIKQWAAKFVDWGYLTLIVDSFGPRGVKSVCGDPFLVSFATRADDAYAARKYLAGSPLVKPDRIFLIGWSHGGKSVLTALLDSPDQKPGPPFRAAVAFYPYCNEPLDAVNAPLLILIGELDDWCPASYCVAMQPKKKTANEVIVKVYPGAYHRFDADMPPMTNQGHHLEYNPEAASDAAVQVRGFFGKYVQQERSNE</sequence>
<dbReference type="EMBL" id="AP028679">
    <property type="protein sequence ID" value="BEQ16478.1"/>
    <property type="molecule type" value="Genomic_DNA"/>
</dbReference>
<feature type="chain" id="PRO_5043717543" evidence="2">
    <location>
        <begin position="24"/>
        <end position="264"/>
    </location>
</feature>
<dbReference type="InterPro" id="IPR029058">
    <property type="entry name" value="AB_hydrolase_fold"/>
</dbReference>
<dbReference type="Proteomes" id="UP001366166">
    <property type="component" value="Chromosome"/>
</dbReference>
<evidence type="ECO:0000256" key="1">
    <source>
        <dbReference type="ARBA" id="ARBA00022801"/>
    </source>
</evidence>
<dbReference type="Pfam" id="PF01738">
    <property type="entry name" value="DLH"/>
    <property type="match status" value="1"/>
</dbReference>
<dbReference type="PANTHER" id="PTHR22946:SF9">
    <property type="entry name" value="POLYKETIDE TRANSFERASE AF380"/>
    <property type="match status" value="1"/>
</dbReference>
<dbReference type="AlphaFoldDB" id="A0AAU9EHD4"/>
<evidence type="ECO:0000313" key="5">
    <source>
        <dbReference type="Proteomes" id="UP001366166"/>
    </source>
</evidence>
<protein>
    <submittedName>
        <fullName evidence="4">Hydrolase</fullName>
    </submittedName>
</protein>
<evidence type="ECO:0000313" key="4">
    <source>
        <dbReference type="EMBL" id="BEQ16478.1"/>
    </source>
</evidence>
<name>A0AAU9EHD4_9BACT</name>
<dbReference type="SUPFAM" id="SSF53474">
    <property type="entry name" value="alpha/beta-Hydrolases"/>
    <property type="match status" value="1"/>
</dbReference>
<dbReference type="PANTHER" id="PTHR22946">
    <property type="entry name" value="DIENELACTONE HYDROLASE DOMAIN-CONTAINING PROTEIN-RELATED"/>
    <property type="match status" value="1"/>
</dbReference>
<evidence type="ECO:0000256" key="2">
    <source>
        <dbReference type="SAM" id="SignalP"/>
    </source>
</evidence>
<keyword evidence="2" id="KW-0732">Signal</keyword>
<dbReference type="KEGG" id="dmp:FAK_35440"/>
<keyword evidence="1 4" id="KW-0378">Hydrolase</keyword>
<dbReference type="Gene3D" id="3.40.50.1820">
    <property type="entry name" value="alpha/beta hydrolase"/>
    <property type="match status" value="1"/>
</dbReference>
<dbReference type="GO" id="GO:0052689">
    <property type="term" value="F:carboxylic ester hydrolase activity"/>
    <property type="evidence" value="ECO:0007669"/>
    <property type="project" value="UniProtKB-ARBA"/>
</dbReference>
<accession>A0AAU9EHD4</accession>
<proteinExistence type="predicted"/>
<dbReference type="InterPro" id="IPR002925">
    <property type="entry name" value="Dienelactn_hydro"/>
</dbReference>
<gene>
    <name evidence="4" type="ORF">FAK_35440</name>
</gene>
<reference evidence="5" key="1">
    <citation type="journal article" date="2023" name="Arch. Microbiol.">
        <title>Desulfoferula mesophilus gen. nov. sp. nov., a mesophilic sulfate-reducing bacterium isolated from a brackish lake sediment.</title>
        <authorList>
            <person name="Watanabe T."/>
            <person name="Yabe T."/>
            <person name="Tsuji J.M."/>
            <person name="Fukui M."/>
        </authorList>
    </citation>
    <scope>NUCLEOTIDE SEQUENCE [LARGE SCALE GENOMIC DNA]</scope>
    <source>
        <strain evidence="5">12FAK</strain>
    </source>
</reference>